<dbReference type="SUPFAM" id="SSF56801">
    <property type="entry name" value="Acetyl-CoA synthetase-like"/>
    <property type="match status" value="1"/>
</dbReference>
<dbReference type="PANTHER" id="PTHR43439:SF2">
    <property type="entry name" value="ENZYME, PUTATIVE (JCVI)-RELATED"/>
    <property type="match status" value="1"/>
</dbReference>
<evidence type="ECO:0000313" key="4">
    <source>
        <dbReference type="EMBL" id="TFK38857.1"/>
    </source>
</evidence>
<dbReference type="EMBL" id="ML213601">
    <property type="protein sequence ID" value="TFK38857.1"/>
    <property type="molecule type" value="Genomic_DNA"/>
</dbReference>
<dbReference type="Gene3D" id="3.40.50.12780">
    <property type="entry name" value="N-terminal domain of ligase-like"/>
    <property type="match status" value="1"/>
</dbReference>
<dbReference type="PANTHER" id="PTHR43439">
    <property type="entry name" value="PHENYLACETATE-COENZYME A LIGASE"/>
    <property type="match status" value="1"/>
</dbReference>
<reference evidence="4 5" key="1">
    <citation type="journal article" date="2019" name="Nat. Ecol. Evol.">
        <title>Megaphylogeny resolves global patterns of mushroom evolution.</title>
        <authorList>
            <person name="Varga T."/>
            <person name="Krizsan K."/>
            <person name="Foldi C."/>
            <person name="Dima B."/>
            <person name="Sanchez-Garcia M."/>
            <person name="Sanchez-Ramirez S."/>
            <person name="Szollosi G.J."/>
            <person name="Szarkandi J.G."/>
            <person name="Papp V."/>
            <person name="Albert L."/>
            <person name="Andreopoulos W."/>
            <person name="Angelini C."/>
            <person name="Antonin V."/>
            <person name="Barry K.W."/>
            <person name="Bougher N.L."/>
            <person name="Buchanan P."/>
            <person name="Buyck B."/>
            <person name="Bense V."/>
            <person name="Catcheside P."/>
            <person name="Chovatia M."/>
            <person name="Cooper J."/>
            <person name="Damon W."/>
            <person name="Desjardin D."/>
            <person name="Finy P."/>
            <person name="Geml J."/>
            <person name="Haridas S."/>
            <person name="Hughes K."/>
            <person name="Justo A."/>
            <person name="Karasinski D."/>
            <person name="Kautmanova I."/>
            <person name="Kiss B."/>
            <person name="Kocsube S."/>
            <person name="Kotiranta H."/>
            <person name="LaButti K.M."/>
            <person name="Lechner B.E."/>
            <person name="Liimatainen K."/>
            <person name="Lipzen A."/>
            <person name="Lukacs Z."/>
            <person name="Mihaltcheva S."/>
            <person name="Morgado L.N."/>
            <person name="Niskanen T."/>
            <person name="Noordeloos M.E."/>
            <person name="Ohm R.A."/>
            <person name="Ortiz-Santana B."/>
            <person name="Ovrebo C."/>
            <person name="Racz N."/>
            <person name="Riley R."/>
            <person name="Savchenko A."/>
            <person name="Shiryaev A."/>
            <person name="Soop K."/>
            <person name="Spirin V."/>
            <person name="Szebenyi C."/>
            <person name="Tomsovsky M."/>
            <person name="Tulloss R.E."/>
            <person name="Uehling J."/>
            <person name="Grigoriev I.V."/>
            <person name="Vagvolgyi C."/>
            <person name="Papp T."/>
            <person name="Martin F.M."/>
            <person name="Miettinen O."/>
            <person name="Hibbett D.S."/>
            <person name="Nagy L.G."/>
        </authorList>
    </citation>
    <scope>NUCLEOTIDE SEQUENCE [LARGE SCALE GENOMIC DNA]</scope>
    <source>
        <strain evidence="4 5">CBS 166.37</strain>
    </source>
</reference>
<dbReference type="STRING" id="68775.A0A5C3M254"/>
<evidence type="ECO:0000256" key="2">
    <source>
        <dbReference type="ARBA" id="ARBA00022553"/>
    </source>
</evidence>
<dbReference type="Pfam" id="PF00501">
    <property type="entry name" value="AMP-binding"/>
    <property type="match status" value="1"/>
</dbReference>
<dbReference type="InterPro" id="IPR051414">
    <property type="entry name" value="Adenylate-forming_Reductase"/>
</dbReference>
<dbReference type="Proteomes" id="UP000308652">
    <property type="component" value="Unassembled WGS sequence"/>
</dbReference>
<dbReference type="InterPro" id="IPR013120">
    <property type="entry name" value="FAR_NAD-bd"/>
</dbReference>
<accession>A0A5C3M254</accession>
<gene>
    <name evidence="4" type="ORF">BDQ12DRAFT_629926</name>
</gene>
<dbReference type="Pfam" id="PF07993">
    <property type="entry name" value="NAD_binding_4"/>
    <property type="match status" value="1"/>
</dbReference>
<dbReference type="InterPro" id="IPR036291">
    <property type="entry name" value="NAD(P)-bd_dom_sf"/>
</dbReference>
<dbReference type="OrthoDB" id="429813at2759"/>
<dbReference type="InterPro" id="IPR042099">
    <property type="entry name" value="ANL_N_sf"/>
</dbReference>
<organism evidence="4 5">
    <name type="scientific">Crucibulum laeve</name>
    <dbReference type="NCBI Taxonomy" id="68775"/>
    <lineage>
        <taxon>Eukaryota</taxon>
        <taxon>Fungi</taxon>
        <taxon>Dikarya</taxon>
        <taxon>Basidiomycota</taxon>
        <taxon>Agaricomycotina</taxon>
        <taxon>Agaricomycetes</taxon>
        <taxon>Agaricomycetidae</taxon>
        <taxon>Agaricales</taxon>
        <taxon>Agaricineae</taxon>
        <taxon>Nidulariaceae</taxon>
        <taxon>Crucibulum</taxon>
    </lineage>
</organism>
<dbReference type="Gene3D" id="3.40.50.720">
    <property type="entry name" value="NAD(P)-binding Rossmann-like Domain"/>
    <property type="match status" value="1"/>
</dbReference>
<feature type="domain" description="Polyketide synthase-like phosphopantetheine-binding" evidence="3">
    <location>
        <begin position="607"/>
        <end position="682"/>
    </location>
</feature>
<dbReference type="Pfam" id="PF23562">
    <property type="entry name" value="AMP-binding_C_3"/>
    <property type="match status" value="1"/>
</dbReference>
<dbReference type="InterPro" id="IPR000873">
    <property type="entry name" value="AMP-dep_synth/lig_dom"/>
</dbReference>
<proteinExistence type="predicted"/>
<sequence length="1111" mass="122974">MHLLITRTILQSAIPQSLNMAPTRLVPIPPQTQALSSKTFHPPPLNGSLTLPQLYEWHLQHTPNHRLFSFAYDDGTVRDIYWPEAVRAVHVGAKTVRDRLASRLVTGDAPVVAILAPSDTITYFTMTMAIMRANYIAFPISPRNSAAAVAHLISKVNVAHILLGHEQSMIDLSNEALEILKAQHPSVALPDITPTPLFHDIYGDDDSSDNMSDLPITRTGSDDIVIYLHSSGSTAFPKPIAWTNFRFAQLNLIPYFGDRDLTGVVFSLHTMPMFHGMGVLQLGWTASSGLIVSAFEPKSPVVVPTPDLLFKAAVAVNSDIIFCVPAFIEAWSRKPEYVKWLATRGGVLFGGGPLNKAAGDYMTSQGVSVFILYGSTEGGIMSPILPANVDYDWDYFRFPENVLPEMVPNGNNTFEFVMVSNPFCTPSVLNGKVNGADSYATSDLFTPHPTKPGYWRVYGRTDDQIMHNTGEKTNPGPLENMLNQDRHVLSSVMFGRGHFQAGVLIDPKPEFKFDPSDEVKLADFRNNIWPTVQKMNTFAPQHSRLFKEMIIVAKPSKPFHYTAKSTARRQAIINDYHDEIEALYASVEESTQSNIPPPREWDIISTTNFVRAIVDKVLVHKVQDEDDIFEHGCDSLQATWIRNSLLRAVRDSAQIDTRQTVDNFVYDHPSVTGLSHFLSSLVSGKKLVNGSEYNKEEAMHAMSEKYSNSFPIHKPSHSSAAGTHNEGGTVLVTGTTGALGSYLLAKLVEDPKVSRVYALNRVRRQGQMPLSDTQKVSLIDRGVDPVVVLNSPKVQLLEADFTQIGFGLPSKVYEQMLHSVTHVIHNAWPVDFNLALASFEPNVKGLRNLIDFALSSPLHQPSKFIYTSSIGVFQNLQSQGELQETPIDAKVAVGTGYTESKWVSEQILLESVNKSVLKPLIVRVGQLCGGSNGAWNTKEWLPAMVHSVKVVKCLPTDAKEVSWIPVDKAADALVDISHGDFDATRFVHLIHPKPVAWSCLATAIASELSVPLVSMSEWLKKLEDATSKNGITQSDKIEVELLRDIPALRLLPFFRHMANSSETNGDALGFSKLASTNAVKLSPFLQNSESWVLNEKDVKSWLGYWRHVGYI</sequence>
<evidence type="ECO:0000256" key="1">
    <source>
        <dbReference type="ARBA" id="ARBA00022450"/>
    </source>
</evidence>
<evidence type="ECO:0000259" key="3">
    <source>
        <dbReference type="SMART" id="SM00823"/>
    </source>
</evidence>
<dbReference type="GO" id="GO:0031177">
    <property type="term" value="F:phosphopantetheine binding"/>
    <property type="evidence" value="ECO:0007669"/>
    <property type="project" value="InterPro"/>
</dbReference>
<keyword evidence="1" id="KW-0596">Phosphopantetheine</keyword>
<dbReference type="SMART" id="SM00823">
    <property type="entry name" value="PKS_PP"/>
    <property type="match status" value="1"/>
</dbReference>
<dbReference type="SUPFAM" id="SSF51735">
    <property type="entry name" value="NAD(P)-binding Rossmann-fold domains"/>
    <property type="match status" value="1"/>
</dbReference>
<protein>
    <recommendedName>
        <fullName evidence="3">Polyketide synthase-like phosphopantetheine-binding domain-containing protein</fullName>
    </recommendedName>
</protein>
<dbReference type="InterPro" id="IPR020806">
    <property type="entry name" value="PKS_PP-bd"/>
</dbReference>
<keyword evidence="2" id="KW-0597">Phosphoprotein</keyword>
<evidence type="ECO:0000313" key="5">
    <source>
        <dbReference type="Proteomes" id="UP000308652"/>
    </source>
</evidence>
<dbReference type="AlphaFoldDB" id="A0A5C3M254"/>
<name>A0A5C3M254_9AGAR</name>
<keyword evidence="5" id="KW-1185">Reference proteome</keyword>